<name>A0A150GBV2_GONPE</name>
<evidence type="ECO:0000256" key="2">
    <source>
        <dbReference type="ARBA" id="ARBA00022692"/>
    </source>
</evidence>
<evidence type="ECO:0000256" key="4">
    <source>
        <dbReference type="ARBA" id="ARBA00022989"/>
    </source>
</evidence>
<evidence type="ECO:0000256" key="3">
    <source>
        <dbReference type="ARBA" id="ARBA00022946"/>
    </source>
</evidence>
<dbReference type="GO" id="GO:0005737">
    <property type="term" value="C:cytoplasm"/>
    <property type="evidence" value="ECO:0007669"/>
    <property type="project" value="TreeGrafter"/>
</dbReference>
<reference evidence="11" key="1">
    <citation type="journal article" date="2016" name="Nat. Commun.">
        <title>The Gonium pectorale genome demonstrates co-option of cell cycle regulation during the evolution of multicellularity.</title>
        <authorList>
            <person name="Hanschen E.R."/>
            <person name="Marriage T.N."/>
            <person name="Ferris P.J."/>
            <person name="Hamaji T."/>
            <person name="Toyoda A."/>
            <person name="Fujiyama A."/>
            <person name="Neme R."/>
            <person name="Noguchi H."/>
            <person name="Minakuchi Y."/>
            <person name="Suzuki M."/>
            <person name="Kawai-Toyooka H."/>
            <person name="Smith D.R."/>
            <person name="Sparks H."/>
            <person name="Anderson J."/>
            <person name="Bakaric R."/>
            <person name="Luria V."/>
            <person name="Karger A."/>
            <person name="Kirschner M.W."/>
            <person name="Durand P.M."/>
            <person name="Michod R.E."/>
            <person name="Nozaki H."/>
            <person name="Olson B.J."/>
        </authorList>
    </citation>
    <scope>NUCLEOTIDE SEQUENCE [LARGE SCALE GENOMIC DNA]</scope>
    <source>
        <strain evidence="11">NIES-2863</strain>
    </source>
</reference>
<dbReference type="AlphaFoldDB" id="A0A150GBV2"/>
<evidence type="ECO:0000256" key="8">
    <source>
        <dbReference type="SAM" id="Phobius"/>
    </source>
</evidence>
<dbReference type="GO" id="GO:0010277">
    <property type="term" value="F:chlorophyllide a oxygenase activity"/>
    <property type="evidence" value="ECO:0007669"/>
    <property type="project" value="InterPro"/>
</dbReference>
<dbReference type="OrthoDB" id="426882at2759"/>
<keyword evidence="6 8" id="KW-0472">Membrane</keyword>
<feature type="domain" description="Pheophorbide a oxygenase" evidence="9">
    <location>
        <begin position="162"/>
        <end position="266"/>
    </location>
</feature>
<evidence type="ECO:0000256" key="7">
    <source>
        <dbReference type="SAM" id="MobiDB-lite"/>
    </source>
</evidence>
<dbReference type="PANTHER" id="PTHR21266">
    <property type="entry name" value="IRON-SULFUR DOMAIN CONTAINING PROTEIN"/>
    <property type="match status" value="1"/>
</dbReference>
<accession>A0A150GBV2</accession>
<feature type="region of interest" description="Disordered" evidence="7">
    <location>
        <begin position="108"/>
        <end position="131"/>
    </location>
</feature>
<dbReference type="InterPro" id="IPR013626">
    <property type="entry name" value="PaO"/>
</dbReference>
<proteinExistence type="predicted"/>
<gene>
    <name evidence="10" type="ORF">GPECTOR_36g56</name>
</gene>
<comment type="caution">
    <text evidence="10">The sequence shown here is derived from an EMBL/GenBank/DDBJ whole genome shotgun (WGS) entry which is preliminary data.</text>
</comment>
<feature type="transmembrane region" description="Helical" evidence="8">
    <location>
        <begin position="434"/>
        <end position="456"/>
    </location>
</feature>
<keyword evidence="4 8" id="KW-1133">Transmembrane helix</keyword>
<feature type="region of interest" description="Disordered" evidence="7">
    <location>
        <begin position="192"/>
        <end position="216"/>
    </location>
</feature>
<evidence type="ECO:0000313" key="11">
    <source>
        <dbReference type="Proteomes" id="UP000075714"/>
    </source>
</evidence>
<sequence>MLDGLLWVWPDDSPDAASASAASAPELPARLRDRAASSPAPLGWFVRELPYSYEVLVENLLDPAHLPFSHHGVVPVLQRSAGGPMPMKAPTATATAAAAGPGAATAAPTTATAMPAQSEGSAGGGAAAAPAPALPRHWARPGGPDIELDFRGNISPDATISFNAPHLITYTYRLPGGGESNVELVAIPVAPGRSRFLSPDPPQPAKGAPSRRPPMPPLHKLGLKRAANIALMAMDLKLFSHRNLNTILDGDGVFLHVQDEVVRQVEAEADAAEGSAGASTSGGGNGGAGSGAGVWSRAYYMATQADTAVLGARKWLEERAGGGPFRARARRLLSSRAPGASAGGAAANAAADVLVGSKVPGAAPSSADRRRLLDRYEQHTRHCPHCSARLDQLQRAAEAAKAVRAAALLGLCAAVGAAGALAAVQGAAAALTGWPAALVAACAALAAAATTLGRVASSWAQEFLFMDYVHAEKD</sequence>
<dbReference type="InterPro" id="IPR050584">
    <property type="entry name" value="Cholesterol_7-desaturase"/>
</dbReference>
<protein>
    <recommendedName>
        <fullName evidence="9">Pheophorbide a oxygenase domain-containing protein</fullName>
    </recommendedName>
</protein>
<dbReference type="STRING" id="33097.A0A150GBV2"/>
<evidence type="ECO:0000259" key="9">
    <source>
        <dbReference type="Pfam" id="PF08417"/>
    </source>
</evidence>
<keyword evidence="5" id="KW-0560">Oxidoreductase</keyword>
<keyword evidence="11" id="KW-1185">Reference proteome</keyword>
<organism evidence="10 11">
    <name type="scientific">Gonium pectorale</name>
    <name type="common">Green alga</name>
    <dbReference type="NCBI Taxonomy" id="33097"/>
    <lineage>
        <taxon>Eukaryota</taxon>
        <taxon>Viridiplantae</taxon>
        <taxon>Chlorophyta</taxon>
        <taxon>core chlorophytes</taxon>
        <taxon>Chlorophyceae</taxon>
        <taxon>CS clade</taxon>
        <taxon>Chlamydomonadales</taxon>
        <taxon>Volvocaceae</taxon>
        <taxon>Gonium</taxon>
    </lineage>
</organism>
<dbReference type="Proteomes" id="UP000075714">
    <property type="component" value="Unassembled WGS sequence"/>
</dbReference>
<feature type="transmembrane region" description="Helical" evidence="8">
    <location>
        <begin position="405"/>
        <end position="428"/>
    </location>
</feature>
<keyword evidence="2 8" id="KW-0812">Transmembrane</keyword>
<dbReference type="GO" id="GO:0016020">
    <property type="term" value="C:membrane"/>
    <property type="evidence" value="ECO:0007669"/>
    <property type="project" value="UniProtKB-SubCell"/>
</dbReference>
<comment type="subcellular location">
    <subcellularLocation>
        <location evidence="1">Membrane</location>
    </subcellularLocation>
</comment>
<evidence type="ECO:0000256" key="1">
    <source>
        <dbReference type="ARBA" id="ARBA00004370"/>
    </source>
</evidence>
<evidence type="ECO:0000256" key="5">
    <source>
        <dbReference type="ARBA" id="ARBA00023002"/>
    </source>
</evidence>
<dbReference type="EMBL" id="LSYV01000037">
    <property type="protein sequence ID" value="KXZ47331.1"/>
    <property type="molecule type" value="Genomic_DNA"/>
</dbReference>
<keyword evidence="3" id="KW-0809">Transit peptide</keyword>
<evidence type="ECO:0000256" key="6">
    <source>
        <dbReference type="ARBA" id="ARBA00023136"/>
    </source>
</evidence>
<evidence type="ECO:0000313" key="10">
    <source>
        <dbReference type="EMBL" id="KXZ47331.1"/>
    </source>
</evidence>
<dbReference type="SUPFAM" id="SSF55961">
    <property type="entry name" value="Bet v1-like"/>
    <property type="match status" value="1"/>
</dbReference>
<dbReference type="Pfam" id="PF08417">
    <property type="entry name" value="PaO"/>
    <property type="match status" value="1"/>
</dbReference>
<dbReference type="PANTHER" id="PTHR21266:SF32">
    <property type="entry name" value="CHOLESTEROL 7-DESATURASE NVD"/>
    <property type="match status" value="1"/>
</dbReference>